<name>A0AAE0IGX8_9PEZI</name>
<accession>A0AAE0IGX8</accession>
<reference evidence="3" key="1">
    <citation type="journal article" date="2023" name="Mol. Phylogenet. Evol.">
        <title>Genome-scale phylogeny and comparative genomics of the fungal order Sordariales.</title>
        <authorList>
            <person name="Hensen N."/>
            <person name="Bonometti L."/>
            <person name="Westerberg I."/>
            <person name="Brannstrom I.O."/>
            <person name="Guillou S."/>
            <person name="Cros-Aarteil S."/>
            <person name="Calhoun S."/>
            <person name="Haridas S."/>
            <person name="Kuo A."/>
            <person name="Mondo S."/>
            <person name="Pangilinan J."/>
            <person name="Riley R."/>
            <person name="LaButti K."/>
            <person name="Andreopoulos B."/>
            <person name="Lipzen A."/>
            <person name="Chen C."/>
            <person name="Yan M."/>
            <person name="Daum C."/>
            <person name="Ng V."/>
            <person name="Clum A."/>
            <person name="Steindorff A."/>
            <person name="Ohm R.A."/>
            <person name="Martin F."/>
            <person name="Silar P."/>
            <person name="Natvig D.O."/>
            <person name="Lalanne C."/>
            <person name="Gautier V."/>
            <person name="Ament-Velasquez S.L."/>
            <person name="Kruys A."/>
            <person name="Hutchinson M.I."/>
            <person name="Powell A.J."/>
            <person name="Barry K."/>
            <person name="Miller A.N."/>
            <person name="Grigoriev I.V."/>
            <person name="Debuchy R."/>
            <person name="Gladieux P."/>
            <person name="Hiltunen Thoren M."/>
            <person name="Johannesson H."/>
        </authorList>
    </citation>
    <scope>NUCLEOTIDE SEQUENCE</scope>
    <source>
        <strain evidence="3">SMH4131-1</strain>
    </source>
</reference>
<keyword evidence="4" id="KW-1185">Reference proteome</keyword>
<reference evidence="3" key="2">
    <citation type="submission" date="2023-06" db="EMBL/GenBank/DDBJ databases">
        <authorList>
            <consortium name="Lawrence Berkeley National Laboratory"/>
            <person name="Haridas S."/>
            <person name="Hensen N."/>
            <person name="Bonometti L."/>
            <person name="Westerberg I."/>
            <person name="Brannstrom I.O."/>
            <person name="Guillou S."/>
            <person name="Cros-Aarteil S."/>
            <person name="Calhoun S."/>
            <person name="Kuo A."/>
            <person name="Mondo S."/>
            <person name="Pangilinan J."/>
            <person name="Riley R."/>
            <person name="Labutti K."/>
            <person name="Andreopoulos B."/>
            <person name="Lipzen A."/>
            <person name="Chen C."/>
            <person name="Yanf M."/>
            <person name="Daum C."/>
            <person name="Ng V."/>
            <person name="Clum A."/>
            <person name="Steindorff A."/>
            <person name="Ohm R."/>
            <person name="Martin F."/>
            <person name="Silar P."/>
            <person name="Natvig D."/>
            <person name="Lalanne C."/>
            <person name="Gautier V."/>
            <person name="Ament-Velasquez S.L."/>
            <person name="Kruys A."/>
            <person name="Hutchinson M.I."/>
            <person name="Powell A.J."/>
            <person name="Barry K."/>
            <person name="Miller A.N."/>
            <person name="Grigoriev I.V."/>
            <person name="Debuchy R."/>
            <person name="Gladieux P."/>
            <person name="Thoren M.H."/>
            <person name="Johannesson H."/>
        </authorList>
    </citation>
    <scope>NUCLEOTIDE SEQUENCE</scope>
    <source>
        <strain evidence="3">SMH4131-1</strain>
    </source>
</reference>
<dbReference type="EMBL" id="JAUEPO010000004">
    <property type="protein sequence ID" value="KAK3324522.1"/>
    <property type="molecule type" value="Genomic_DNA"/>
</dbReference>
<proteinExistence type="predicted"/>
<evidence type="ECO:0000313" key="4">
    <source>
        <dbReference type="Proteomes" id="UP001286456"/>
    </source>
</evidence>
<sequence length="477" mass="50515">MTSLAHGGTAPLAALTTVFTPPCPTTWLITTTKLPSRNPGFATTGSPSCDPPSWAESLDSEGFQYYSPAICPKGLAVGPSCLLSTTRTAQGFPAIEPGETAAWCVPSGFTCTTDLSDFRGGVWGFTHQGTKNAAFAATVGPAMQIRWVDSDLSMLETHPLIPGRTLAKVKTVVMSTTLVMQTRPATAAFTIIPLATPIATPEPDTATQSPWTDSAPSSLAQSSPSPDPNPTESSTTVDLSIIYETMQTILTSTSTSTTGADRSPSTTGTTQSMGDGGSSGYLSRGTGIILIVLSSVLVAIAVWIVAFVLLRRYKAGKLNGFPPSALVRFGIRRGRVYRRYRDSEGSTPILAWHRVAGAELGGREVLSELDSSVLRGTTPNPAELEGRGVGDPSVRWSWVSHVSRFLTRHGRSSAPSTARESFGEKVNDPAVLARPGALHIRASSRPATRESSRVSGSTRETLTRLSRDTFGFPRAAR</sequence>
<comment type="caution">
    <text evidence="3">The sequence shown here is derived from an EMBL/GenBank/DDBJ whole genome shotgun (WGS) entry which is preliminary data.</text>
</comment>
<feature type="compositionally biased region" description="Low complexity" evidence="1">
    <location>
        <begin position="213"/>
        <end position="224"/>
    </location>
</feature>
<protein>
    <submittedName>
        <fullName evidence="3">Uncharacterized protein</fullName>
    </submittedName>
</protein>
<organism evidence="3 4">
    <name type="scientific">Cercophora scortea</name>
    <dbReference type="NCBI Taxonomy" id="314031"/>
    <lineage>
        <taxon>Eukaryota</taxon>
        <taxon>Fungi</taxon>
        <taxon>Dikarya</taxon>
        <taxon>Ascomycota</taxon>
        <taxon>Pezizomycotina</taxon>
        <taxon>Sordariomycetes</taxon>
        <taxon>Sordariomycetidae</taxon>
        <taxon>Sordariales</taxon>
        <taxon>Lasiosphaeriaceae</taxon>
        <taxon>Cercophora</taxon>
    </lineage>
</organism>
<keyword evidence="2" id="KW-1133">Transmembrane helix</keyword>
<evidence type="ECO:0000313" key="3">
    <source>
        <dbReference type="EMBL" id="KAK3324522.1"/>
    </source>
</evidence>
<dbReference type="Proteomes" id="UP001286456">
    <property type="component" value="Unassembled WGS sequence"/>
</dbReference>
<feature type="region of interest" description="Disordered" evidence="1">
    <location>
        <begin position="253"/>
        <end position="278"/>
    </location>
</feature>
<feature type="region of interest" description="Disordered" evidence="1">
    <location>
        <begin position="199"/>
        <end position="235"/>
    </location>
</feature>
<feature type="transmembrane region" description="Helical" evidence="2">
    <location>
        <begin position="288"/>
        <end position="310"/>
    </location>
</feature>
<keyword evidence="2" id="KW-0472">Membrane</keyword>
<gene>
    <name evidence="3" type="ORF">B0T19DRAFT_231828</name>
</gene>
<feature type="region of interest" description="Disordered" evidence="1">
    <location>
        <begin position="438"/>
        <end position="477"/>
    </location>
</feature>
<feature type="compositionally biased region" description="Polar residues" evidence="1">
    <location>
        <begin position="259"/>
        <end position="273"/>
    </location>
</feature>
<keyword evidence="2" id="KW-0812">Transmembrane</keyword>
<evidence type="ECO:0000256" key="1">
    <source>
        <dbReference type="SAM" id="MobiDB-lite"/>
    </source>
</evidence>
<dbReference type="AlphaFoldDB" id="A0AAE0IGX8"/>
<feature type="region of interest" description="Disordered" evidence="1">
    <location>
        <begin position="409"/>
        <end position="428"/>
    </location>
</feature>
<evidence type="ECO:0000256" key="2">
    <source>
        <dbReference type="SAM" id="Phobius"/>
    </source>
</evidence>